<evidence type="ECO:0000313" key="4">
    <source>
        <dbReference type="Proteomes" id="UP000095087"/>
    </source>
</evidence>
<dbReference type="GO" id="GO:0004527">
    <property type="term" value="F:exonuclease activity"/>
    <property type="evidence" value="ECO:0007669"/>
    <property type="project" value="UniProtKB-KW"/>
</dbReference>
<dbReference type="Pfam" id="PF03372">
    <property type="entry name" value="Exo_endo_phos"/>
    <property type="match status" value="1"/>
</dbReference>
<feature type="transmembrane region" description="Helical" evidence="1">
    <location>
        <begin position="41"/>
        <end position="58"/>
    </location>
</feature>
<proteinExistence type="predicted"/>
<dbReference type="RefSeq" id="WP_069095665.1">
    <property type="nucleotide sequence ID" value="NZ_MASI01000006.1"/>
</dbReference>
<keyword evidence="3" id="KW-0540">Nuclease</keyword>
<keyword evidence="1" id="KW-1133">Transmembrane helix</keyword>
<reference evidence="3 4" key="1">
    <citation type="submission" date="2016-07" db="EMBL/GenBank/DDBJ databases">
        <title>Draft genome sequence of Methyloligella halotolerans C2T (VKM B-2706T=CCUG 61687T=DSM 25045T), a halotolerant polyhydroxybutyrate accumulating methylotroph.</title>
        <authorList>
            <person name="Vasilenko O.V."/>
            <person name="Doronina N.V."/>
            <person name="Poroshina M.N."/>
            <person name="Tarlachkov S.V."/>
            <person name="Trotsenko Y.A."/>
        </authorList>
    </citation>
    <scope>NUCLEOTIDE SEQUENCE [LARGE SCALE GENOMIC DNA]</scope>
    <source>
        <strain evidence="3 4">VKM B-2706</strain>
    </source>
</reference>
<accession>A0A1E2RXD6</accession>
<gene>
    <name evidence="3" type="ORF">A7A08_02487</name>
</gene>
<evidence type="ECO:0000313" key="3">
    <source>
        <dbReference type="EMBL" id="ODA66719.1"/>
    </source>
</evidence>
<evidence type="ECO:0000256" key="1">
    <source>
        <dbReference type="SAM" id="Phobius"/>
    </source>
</evidence>
<keyword evidence="3" id="KW-0378">Hydrolase</keyword>
<dbReference type="InterPro" id="IPR005135">
    <property type="entry name" value="Endo/exonuclease/phosphatase"/>
</dbReference>
<dbReference type="AlphaFoldDB" id="A0A1E2RXD6"/>
<dbReference type="GO" id="GO:0004519">
    <property type="term" value="F:endonuclease activity"/>
    <property type="evidence" value="ECO:0007669"/>
    <property type="project" value="UniProtKB-KW"/>
</dbReference>
<evidence type="ECO:0000259" key="2">
    <source>
        <dbReference type="Pfam" id="PF03372"/>
    </source>
</evidence>
<name>A0A1E2RXD6_9HYPH</name>
<organism evidence="3 4">
    <name type="scientific">Methyloligella halotolerans</name>
    <dbReference type="NCBI Taxonomy" id="1177755"/>
    <lineage>
        <taxon>Bacteria</taxon>
        <taxon>Pseudomonadati</taxon>
        <taxon>Pseudomonadota</taxon>
        <taxon>Alphaproteobacteria</taxon>
        <taxon>Hyphomicrobiales</taxon>
        <taxon>Hyphomicrobiaceae</taxon>
        <taxon>Methyloligella</taxon>
    </lineage>
</organism>
<keyword evidence="3" id="KW-0255">Endonuclease</keyword>
<dbReference type="InterPro" id="IPR036691">
    <property type="entry name" value="Endo/exonu/phosph_ase_sf"/>
</dbReference>
<dbReference type="SUPFAM" id="SSF56219">
    <property type="entry name" value="DNase I-like"/>
    <property type="match status" value="1"/>
</dbReference>
<keyword evidence="1" id="KW-0472">Membrane</keyword>
<dbReference type="OrthoDB" id="9796594at2"/>
<feature type="transmembrane region" description="Helical" evidence="1">
    <location>
        <begin position="64"/>
        <end position="82"/>
    </location>
</feature>
<sequence>MAALSIAFFALAALVIVGTFLPLIPTHAGIVRICDFPRPQLLVGGVAALIGLLLTSSWHAPYHWVAAALLVPAVLYQALRIWPFTPLMPASRLSQARPEDPTFSVLIANVKQTNRKAEGLLHLLKTYDPDLVFIVEIDDWWKSQLQPVAERYPHVTALPQDNGYGVLFMTRLTIETCEIRRLVREEIPSLRAKLGLASGDSFWFYGLHPEPPGPAQDAEDRDAELMIVAREMRDDGDASLVAGDLNDVAWSRTTASFRRIAKAEDPRRGRGLYATFHADYWFARWPLDHLFHTREFATHELQVLPHIGSDHFPVYARLSYVGKK</sequence>
<keyword evidence="4" id="KW-1185">Reference proteome</keyword>
<dbReference type="PATRIC" id="fig|1177755.3.peg.2509"/>
<dbReference type="Proteomes" id="UP000095087">
    <property type="component" value="Unassembled WGS sequence"/>
</dbReference>
<keyword evidence="3" id="KW-0269">Exonuclease</keyword>
<dbReference type="STRING" id="1177755.A7A08_02487"/>
<dbReference type="EMBL" id="MASI01000006">
    <property type="protein sequence ID" value="ODA66719.1"/>
    <property type="molecule type" value="Genomic_DNA"/>
</dbReference>
<feature type="transmembrane region" description="Helical" evidence="1">
    <location>
        <begin position="6"/>
        <end position="29"/>
    </location>
</feature>
<keyword evidence="1" id="KW-0812">Transmembrane</keyword>
<dbReference type="Gene3D" id="3.60.10.10">
    <property type="entry name" value="Endonuclease/exonuclease/phosphatase"/>
    <property type="match status" value="1"/>
</dbReference>
<protein>
    <submittedName>
        <fullName evidence="3">Endonuclease/Exonuclease/phosphatase family protein</fullName>
    </submittedName>
</protein>
<comment type="caution">
    <text evidence="3">The sequence shown here is derived from an EMBL/GenBank/DDBJ whole genome shotgun (WGS) entry which is preliminary data.</text>
</comment>
<feature type="domain" description="Endonuclease/exonuclease/phosphatase" evidence="2">
    <location>
        <begin position="109"/>
        <end position="311"/>
    </location>
</feature>